<protein>
    <submittedName>
        <fullName evidence="2">IS1634 family transposase</fullName>
    </submittedName>
</protein>
<dbReference type="EMBL" id="JAHHIF010000075">
    <property type="protein sequence ID" value="MBW4548894.1"/>
    <property type="molecule type" value="Genomic_DNA"/>
</dbReference>
<dbReference type="GO" id="GO:0003677">
    <property type="term" value="F:DNA binding"/>
    <property type="evidence" value="ECO:0007669"/>
    <property type="project" value="InterPro"/>
</dbReference>
<sequence>MYIERVPNRNSPPAILLRESYRENGKVKKRTLANLSKWSPQMVEQFQALLKGEVVSVGKLEEVFEIVRSRPHGHVAAILGTLHRLKLEQVLSARHSRKRDLVVAMVAARIINPSSKLPLAQSLDAGNATSTLGEVLGVESATEVELEQAMDWLLRHQEAIEKKLVTRHSAQKTLVLYNLSSTYLEGQKGTLQIDFGLLCEPKGCPVAVEVFERNTADPETLESQIKKLQERFSLKQVVLVGDQGVITQARITEELKHKEGLDWITALRACQIQQLFSEGVLSLSLFDSCNWVEIYSQAYPDERLIACRNSALAQRCSHKREELLQATEQELNKIVAATQRSPNPRRGKDAIEVWVGKVINCFKMAKHFRYEITDDHFNYQRNIDSITSEAGLDGIYVIRTSLAAEKLTAPETINAYKSLSQVEQAFRCYNSADLQVQPIFYDLTQKVKAHIFLCMLAYYVEWHMRQALAPLLLDEDDPDQAQLLRESVVAPAKRSANAQRKALPKHTVDGLPVHSFQSLLANLGTLVKNRVESPAMPAIAFDKITQLTPLQHKAFELLGVSL</sequence>
<dbReference type="AlphaFoldDB" id="A0A951UDA1"/>
<proteinExistence type="predicted"/>
<dbReference type="PANTHER" id="PTHR34614:SF2">
    <property type="entry name" value="TRANSPOSASE IS4-LIKE DOMAIN-CONTAINING PROTEIN"/>
    <property type="match status" value="1"/>
</dbReference>
<dbReference type="InterPro" id="IPR002559">
    <property type="entry name" value="Transposase_11"/>
</dbReference>
<evidence type="ECO:0000259" key="1">
    <source>
        <dbReference type="Pfam" id="PF01609"/>
    </source>
</evidence>
<comment type="caution">
    <text evidence="2">The sequence shown here is derived from an EMBL/GenBank/DDBJ whole genome shotgun (WGS) entry which is preliminary data.</text>
</comment>
<dbReference type="GO" id="GO:0004803">
    <property type="term" value="F:transposase activity"/>
    <property type="evidence" value="ECO:0007669"/>
    <property type="project" value="InterPro"/>
</dbReference>
<reference evidence="2" key="1">
    <citation type="submission" date="2021-05" db="EMBL/GenBank/DDBJ databases">
        <authorList>
            <person name="Pietrasiak N."/>
            <person name="Ward R."/>
            <person name="Stajich J.E."/>
            <person name="Kurbessoian T."/>
        </authorList>
    </citation>
    <scope>NUCLEOTIDE SEQUENCE</scope>
    <source>
        <strain evidence="2">CPER-KK1</strain>
    </source>
</reference>
<dbReference type="Proteomes" id="UP000753908">
    <property type="component" value="Unassembled WGS sequence"/>
</dbReference>
<dbReference type="NCBIfam" id="NF033559">
    <property type="entry name" value="transpos_IS1634"/>
    <property type="match status" value="1"/>
</dbReference>
<organism evidence="2 3">
    <name type="scientific">Symplocastrum torsivum CPER-KK1</name>
    <dbReference type="NCBI Taxonomy" id="450513"/>
    <lineage>
        <taxon>Bacteria</taxon>
        <taxon>Bacillati</taxon>
        <taxon>Cyanobacteriota</taxon>
        <taxon>Cyanophyceae</taxon>
        <taxon>Oscillatoriophycideae</taxon>
        <taxon>Oscillatoriales</taxon>
        <taxon>Microcoleaceae</taxon>
        <taxon>Symplocastrum</taxon>
    </lineage>
</organism>
<dbReference type="PANTHER" id="PTHR34614">
    <property type="match status" value="1"/>
</dbReference>
<reference evidence="2" key="2">
    <citation type="journal article" date="2022" name="Microbiol. Resour. Announc.">
        <title>Metagenome Sequencing to Explore Phylogenomics of Terrestrial Cyanobacteria.</title>
        <authorList>
            <person name="Ward R.D."/>
            <person name="Stajich J.E."/>
            <person name="Johansen J.R."/>
            <person name="Huntemann M."/>
            <person name="Clum A."/>
            <person name="Foster B."/>
            <person name="Foster B."/>
            <person name="Roux S."/>
            <person name="Palaniappan K."/>
            <person name="Varghese N."/>
            <person name="Mukherjee S."/>
            <person name="Reddy T.B.K."/>
            <person name="Daum C."/>
            <person name="Copeland A."/>
            <person name="Chen I.A."/>
            <person name="Ivanova N.N."/>
            <person name="Kyrpides N.C."/>
            <person name="Shapiro N."/>
            <person name="Eloe-Fadrosh E.A."/>
            <person name="Pietrasiak N."/>
        </authorList>
    </citation>
    <scope>NUCLEOTIDE SEQUENCE</scope>
    <source>
        <strain evidence="2">CPER-KK1</strain>
    </source>
</reference>
<feature type="domain" description="Transposase IS4-like" evidence="1">
    <location>
        <begin position="198"/>
        <end position="458"/>
    </location>
</feature>
<evidence type="ECO:0000313" key="2">
    <source>
        <dbReference type="EMBL" id="MBW4548894.1"/>
    </source>
</evidence>
<dbReference type="InterPro" id="IPR047654">
    <property type="entry name" value="IS1634_transpos"/>
</dbReference>
<dbReference type="Pfam" id="PF01609">
    <property type="entry name" value="DDE_Tnp_1"/>
    <property type="match status" value="1"/>
</dbReference>
<evidence type="ECO:0000313" key="3">
    <source>
        <dbReference type="Proteomes" id="UP000753908"/>
    </source>
</evidence>
<gene>
    <name evidence="2" type="ORF">KME25_31495</name>
</gene>
<name>A0A951UDA1_9CYAN</name>
<dbReference type="GO" id="GO:0006313">
    <property type="term" value="P:DNA transposition"/>
    <property type="evidence" value="ECO:0007669"/>
    <property type="project" value="InterPro"/>
</dbReference>
<accession>A0A951UDA1</accession>